<protein>
    <recommendedName>
        <fullName evidence="2">Phospholipid-binding protein, PBP family</fullName>
    </recommendedName>
</protein>
<organism evidence="1">
    <name type="scientific">Candidatus Kentrum sp. LFY</name>
    <dbReference type="NCBI Taxonomy" id="2126342"/>
    <lineage>
        <taxon>Bacteria</taxon>
        <taxon>Pseudomonadati</taxon>
        <taxon>Pseudomonadota</taxon>
        <taxon>Gammaproteobacteria</taxon>
        <taxon>Candidatus Kentrum</taxon>
    </lineage>
</organism>
<dbReference type="PANTHER" id="PTHR30289:SF1">
    <property type="entry name" value="PEBP (PHOSPHATIDYLETHANOLAMINE-BINDING PROTEIN) FAMILY PROTEIN"/>
    <property type="match status" value="1"/>
</dbReference>
<dbReference type="InterPro" id="IPR005247">
    <property type="entry name" value="YbhB_YbcL/LppC-like"/>
</dbReference>
<dbReference type="NCBIfam" id="TIGR00481">
    <property type="entry name" value="YbhB/YbcL family Raf kinase inhibitor-like protein"/>
    <property type="match status" value="1"/>
</dbReference>
<dbReference type="Gene3D" id="3.90.280.10">
    <property type="entry name" value="PEBP-like"/>
    <property type="match status" value="1"/>
</dbReference>
<dbReference type="SUPFAM" id="SSF49777">
    <property type="entry name" value="PEBP-like"/>
    <property type="match status" value="1"/>
</dbReference>
<accession>A0A450X2K4</accession>
<dbReference type="AlphaFoldDB" id="A0A450X2K4"/>
<evidence type="ECO:0008006" key="2">
    <source>
        <dbReference type="Google" id="ProtNLM"/>
    </source>
</evidence>
<dbReference type="CDD" id="cd00865">
    <property type="entry name" value="PEBP_bact_arch"/>
    <property type="match status" value="1"/>
</dbReference>
<dbReference type="InterPro" id="IPR008914">
    <property type="entry name" value="PEBP"/>
</dbReference>
<dbReference type="PANTHER" id="PTHR30289">
    <property type="entry name" value="UNCHARACTERIZED PROTEIN YBCL-RELATED"/>
    <property type="match status" value="1"/>
</dbReference>
<sequence>MKLHSPNFGNNQPIPGDHAFCIPDPKDHVTFGGNKNPALSWSDVPAGAKSLVLICHDSDVPSKPDDVNQEGKTIPGDLPRIDFYHWILVDIPTSMTRIEAGEYSTGVTARGKAGPDAPHGTRQGVTDFTQWFAGDAEMGGQYFGYDGPCPPWNDSITHNYHFTLYAIDVARSPVEGTFDGKTVKKAIDGHILSQIRITGTYSLNPNL</sequence>
<dbReference type="Pfam" id="PF01161">
    <property type="entry name" value="PBP"/>
    <property type="match status" value="1"/>
</dbReference>
<evidence type="ECO:0000313" key="1">
    <source>
        <dbReference type="EMBL" id="VFK23508.1"/>
    </source>
</evidence>
<proteinExistence type="predicted"/>
<dbReference type="InterPro" id="IPR036610">
    <property type="entry name" value="PEBP-like_sf"/>
</dbReference>
<reference evidence="1" key="1">
    <citation type="submission" date="2019-02" db="EMBL/GenBank/DDBJ databases">
        <authorList>
            <person name="Gruber-Vodicka R. H."/>
            <person name="Seah K. B. B."/>
        </authorList>
    </citation>
    <scope>NUCLEOTIDE SEQUENCE</scope>
    <source>
        <strain evidence="1">BECK_BY7</strain>
    </source>
</reference>
<name>A0A450X2K4_9GAMM</name>
<dbReference type="EMBL" id="CAADFN010000145">
    <property type="protein sequence ID" value="VFK23508.1"/>
    <property type="molecule type" value="Genomic_DNA"/>
</dbReference>
<gene>
    <name evidence="1" type="ORF">BECKLFY1418C_GA0070996_11451</name>
</gene>